<evidence type="ECO:0000313" key="5">
    <source>
        <dbReference type="EMBL" id="CAH9051920.1"/>
    </source>
</evidence>
<evidence type="ECO:0000256" key="3">
    <source>
        <dbReference type="SAM" id="Phobius"/>
    </source>
</evidence>
<sequence>MISIRLFVNILIYVVCAKIINNSTNKVGLVISSYYALVKFVYLFPFLATVMSHVAFANEPLTVAFGQSRPPYVNESSQSGISVELFDTIAKTLNWQYHPIFVSNKRMVRLLAKGKVDIAVEVQNSDKHMYYSMPFISYSNYAIHNRHSEFKLSSMSELLKYSVCAWQNAAEHLVLDKAFKDKEDYNEYSKQQEQVIDWLSGQCEVILIDDTLLNWHLAHLKEGRYQYSPENWGKALLPAVNNPLWFYVGFRNEALRSSFNFGLQQLKASGRYEQLRLQIK</sequence>
<evidence type="ECO:0000259" key="4">
    <source>
        <dbReference type="Pfam" id="PF00497"/>
    </source>
</evidence>
<dbReference type="Pfam" id="PF00497">
    <property type="entry name" value="SBP_bac_3"/>
    <property type="match status" value="1"/>
</dbReference>
<comment type="similarity">
    <text evidence="1">Belongs to the bacterial solute-binding protein 3 family.</text>
</comment>
<keyword evidence="3" id="KW-1133">Transmembrane helix</keyword>
<protein>
    <recommendedName>
        <fullName evidence="4">Solute-binding protein family 3/N-terminal domain-containing protein</fullName>
    </recommendedName>
</protein>
<feature type="transmembrane region" description="Helical" evidence="3">
    <location>
        <begin position="36"/>
        <end position="56"/>
    </location>
</feature>
<comment type="caution">
    <text evidence="5">The sequence shown here is derived from an EMBL/GenBank/DDBJ whole genome shotgun (WGS) entry which is preliminary data.</text>
</comment>
<proteinExistence type="inferred from homology"/>
<dbReference type="Gene3D" id="3.40.190.10">
    <property type="entry name" value="Periplasmic binding protein-like II"/>
    <property type="match status" value="2"/>
</dbReference>
<keyword evidence="3" id="KW-0812">Transmembrane</keyword>
<keyword evidence="3" id="KW-0472">Membrane</keyword>
<dbReference type="EMBL" id="CAMAPD010000002">
    <property type="protein sequence ID" value="CAH9051920.1"/>
    <property type="molecule type" value="Genomic_DNA"/>
</dbReference>
<dbReference type="Proteomes" id="UP001152485">
    <property type="component" value="Unassembled WGS sequence"/>
</dbReference>
<evidence type="ECO:0000256" key="1">
    <source>
        <dbReference type="ARBA" id="ARBA00010333"/>
    </source>
</evidence>
<dbReference type="SUPFAM" id="SSF53850">
    <property type="entry name" value="Periplasmic binding protein-like II"/>
    <property type="match status" value="1"/>
</dbReference>
<name>A0ABM9GF09_9GAMM</name>
<reference evidence="5 6" key="1">
    <citation type="submission" date="2022-07" db="EMBL/GenBank/DDBJ databases">
        <authorList>
            <person name="Criscuolo A."/>
        </authorList>
    </citation>
    <scope>NUCLEOTIDE SEQUENCE [LARGE SCALE GENOMIC DNA]</scope>
    <source>
        <strain evidence="6">CIP 111951</strain>
    </source>
</reference>
<gene>
    <name evidence="5" type="ORF">PSECIP111951_00500</name>
</gene>
<accession>A0ABM9GF09</accession>
<feature type="domain" description="Solute-binding protein family 3/N-terminal" evidence="4">
    <location>
        <begin position="61"/>
        <end position="275"/>
    </location>
</feature>
<dbReference type="InterPro" id="IPR001638">
    <property type="entry name" value="Solute-binding_3/MltF_N"/>
</dbReference>
<keyword evidence="2" id="KW-0732">Signal</keyword>
<organism evidence="5 6">
    <name type="scientific">Pseudoalteromonas holothuriae</name>
    <dbReference type="NCBI Taxonomy" id="2963714"/>
    <lineage>
        <taxon>Bacteria</taxon>
        <taxon>Pseudomonadati</taxon>
        <taxon>Pseudomonadota</taxon>
        <taxon>Gammaproteobacteria</taxon>
        <taxon>Alteromonadales</taxon>
        <taxon>Pseudoalteromonadaceae</taxon>
        <taxon>Pseudoalteromonas</taxon>
    </lineage>
</organism>
<evidence type="ECO:0000313" key="6">
    <source>
        <dbReference type="Proteomes" id="UP001152485"/>
    </source>
</evidence>
<dbReference type="PANTHER" id="PTHR35936:SF19">
    <property type="entry name" value="AMINO-ACID-BINDING PROTEIN YXEM-RELATED"/>
    <property type="match status" value="1"/>
</dbReference>
<evidence type="ECO:0000256" key="2">
    <source>
        <dbReference type="ARBA" id="ARBA00022729"/>
    </source>
</evidence>
<dbReference type="PANTHER" id="PTHR35936">
    <property type="entry name" value="MEMBRANE-BOUND LYTIC MUREIN TRANSGLYCOSYLASE F"/>
    <property type="match status" value="1"/>
</dbReference>